<proteinExistence type="predicted"/>
<dbReference type="OrthoDB" id="1345370at2"/>
<dbReference type="PATRIC" id="fig|1229276.3.peg.3489"/>
<gene>
    <name evidence="2" type="ORF">DI53_3378</name>
</gene>
<keyword evidence="1" id="KW-0812">Transmembrane</keyword>
<dbReference type="EMBL" id="JJMU01000062">
    <property type="protein sequence ID" value="KGE12941.1"/>
    <property type="molecule type" value="Genomic_DNA"/>
</dbReference>
<evidence type="ECO:0000313" key="2">
    <source>
        <dbReference type="EMBL" id="KGE12941.1"/>
    </source>
</evidence>
<dbReference type="Proteomes" id="UP000031802">
    <property type="component" value="Unassembled WGS sequence"/>
</dbReference>
<organism evidence="2 3">
    <name type="scientific">Sphingobacterium deserti</name>
    <dbReference type="NCBI Taxonomy" id="1229276"/>
    <lineage>
        <taxon>Bacteria</taxon>
        <taxon>Pseudomonadati</taxon>
        <taxon>Bacteroidota</taxon>
        <taxon>Sphingobacteriia</taxon>
        <taxon>Sphingobacteriales</taxon>
        <taxon>Sphingobacteriaceae</taxon>
        <taxon>Sphingobacterium</taxon>
    </lineage>
</organism>
<reference evidence="3" key="1">
    <citation type="submission" date="2014-04" db="EMBL/GenBank/DDBJ databases">
        <title>Whole-Genome optical mapping and complete genome sequence of Sphingobacterium deserti sp. nov., a new spaces isolated from desert in the west of China.</title>
        <authorList>
            <person name="Teng C."/>
            <person name="Zhou Z."/>
            <person name="Li X."/>
            <person name="Chen M."/>
            <person name="Lin M."/>
            <person name="Wang L."/>
            <person name="Su S."/>
            <person name="Zhang C."/>
            <person name="Zhang W."/>
        </authorList>
    </citation>
    <scope>NUCLEOTIDE SEQUENCE [LARGE SCALE GENOMIC DNA]</scope>
    <source>
        <strain evidence="3">ACCC05744</strain>
    </source>
</reference>
<evidence type="ECO:0000256" key="1">
    <source>
        <dbReference type="SAM" id="Phobius"/>
    </source>
</evidence>
<reference evidence="2 3" key="2">
    <citation type="journal article" date="2015" name="PLoS ONE">
        <title>Whole-Genome Optical Mapping and Finished Genome Sequence of Sphingobacterium deserti sp. nov., a New Species Isolated from the Western Desert of China.</title>
        <authorList>
            <person name="Teng C."/>
            <person name="Zhou Z."/>
            <person name="Molnar I."/>
            <person name="Li X."/>
            <person name="Tang R."/>
            <person name="Chen M."/>
            <person name="Wang L."/>
            <person name="Su S."/>
            <person name="Zhang W."/>
            <person name="Lin M."/>
        </authorList>
    </citation>
    <scope>NUCLEOTIDE SEQUENCE [LARGE SCALE GENOMIC DNA]</scope>
    <source>
        <strain evidence="3">ACCC05744</strain>
    </source>
</reference>
<accession>A0A0B8SZH5</accession>
<dbReference type="RefSeq" id="WP_037502321.1">
    <property type="nucleotide sequence ID" value="NZ_JJMU01000062.1"/>
</dbReference>
<feature type="transmembrane region" description="Helical" evidence="1">
    <location>
        <begin position="113"/>
        <end position="132"/>
    </location>
</feature>
<evidence type="ECO:0000313" key="3">
    <source>
        <dbReference type="Proteomes" id="UP000031802"/>
    </source>
</evidence>
<dbReference type="AlphaFoldDB" id="A0A0B8SZH5"/>
<keyword evidence="1" id="KW-1133">Transmembrane helix</keyword>
<name>A0A0B8SZH5_9SPHI</name>
<protein>
    <submittedName>
        <fullName evidence="2">Uncharacterized protein</fullName>
    </submittedName>
</protein>
<comment type="caution">
    <text evidence="2">The sequence shown here is derived from an EMBL/GenBank/DDBJ whole genome shotgun (WGS) entry which is preliminary data.</text>
</comment>
<dbReference type="STRING" id="1229276.DI53_3378"/>
<keyword evidence="1" id="KW-0472">Membrane</keyword>
<sequence length="247" mass="28005">MDKLKISKELLERYELGQCTKEEEATVRLWLDADDLMLEESLAIEEDIDTTVDPAIASVEADKDLAIKQQLWQNISSHTLHATPFTQANDAPPPRSTSPRALRKQPFQAAQKWLSIAAAVALFLCISCWTLFSRNSQAGNFKASNSEQPLMLWEEDGFALTLSQNSSASINLQSENIAVSGDILFTPKRDFVLHDKNGKTDFDFREGQVYYISTHPNTSKLMVFSQKELQYLPPILRKHIRKQFNLT</sequence>
<keyword evidence="3" id="KW-1185">Reference proteome</keyword>